<dbReference type="GO" id="GO:0005886">
    <property type="term" value="C:plasma membrane"/>
    <property type="evidence" value="ECO:0007669"/>
    <property type="project" value="TreeGrafter"/>
</dbReference>
<dbReference type="Proteomes" id="UP000697710">
    <property type="component" value="Unassembled WGS sequence"/>
</dbReference>
<gene>
    <name evidence="7" type="ORF">KC729_22260</name>
</gene>
<dbReference type="Pfam" id="PF01545">
    <property type="entry name" value="Cation_efflux"/>
    <property type="match status" value="1"/>
</dbReference>
<comment type="caution">
    <text evidence="7">The sequence shown here is derived from an EMBL/GenBank/DDBJ whole genome shotgun (WGS) entry which is preliminary data.</text>
</comment>
<dbReference type="InterPro" id="IPR002524">
    <property type="entry name" value="Cation_efflux"/>
</dbReference>
<organism evidence="7 8">
    <name type="scientific">Eiseniibacteriota bacterium</name>
    <dbReference type="NCBI Taxonomy" id="2212470"/>
    <lineage>
        <taxon>Bacteria</taxon>
        <taxon>Candidatus Eiseniibacteriota</taxon>
    </lineage>
</organism>
<accession>A0A956RR72</accession>
<evidence type="ECO:0000256" key="2">
    <source>
        <dbReference type="ARBA" id="ARBA00022692"/>
    </source>
</evidence>
<comment type="subcellular location">
    <subcellularLocation>
        <location evidence="1">Membrane</location>
        <topology evidence="1">Multi-pass membrane protein</topology>
    </subcellularLocation>
</comment>
<dbReference type="NCBIfam" id="TIGR01297">
    <property type="entry name" value="CDF"/>
    <property type="match status" value="1"/>
</dbReference>
<evidence type="ECO:0000256" key="4">
    <source>
        <dbReference type="ARBA" id="ARBA00023136"/>
    </source>
</evidence>
<reference evidence="7" key="2">
    <citation type="journal article" date="2021" name="Microbiome">
        <title>Successional dynamics and alternative stable states in a saline activated sludge microbial community over 9 years.</title>
        <authorList>
            <person name="Wang Y."/>
            <person name="Ye J."/>
            <person name="Ju F."/>
            <person name="Liu L."/>
            <person name="Boyd J.A."/>
            <person name="Deng Y."/>
            <person name="Parks D.H."/>
            <person name="Jiang X."/>
            <person name="Yin X."/>
            <person name="Woodcroft B.J."/>
            <person name="Tyson G.W."/>
            <person name="Hugenholtz P."/>
            <person name="Polz M.F."/>
            <person name="Zhang T."/>
        </authorList>
    </citation>
    <scope>NUCLEOTIDE SEQUENCE</scope>
    <source>
        <strain evidence="7">HKST-UBA01</strain>
    </source>
</reference>
<keyword evidence="3 5" id="KW-1133">Transmembrane helix</keyword>
<keyword evidence="2 5" id="KW-0812">Transmembrane</keyword>
<feature type="non-terminal residue" evidence="7">
    <location>
        <position position="198"/>
    </location>
</feature>
<feature type="domain" description="Cation efflux protein transmembrane" evidence="6">
    <location>
        <begin position="3"/>
        <end position="135"/>
    </location>
</feature>
<feature type="transmembrane region" description="Helical" evidence="5">
    <location>
        <begin position="110"/>
        <end position="128"/>
    </location>
</feature>
<evidence type="ECO:0000256" key="1">
    <source>
        <dbReference type="ARBA" id="ARBA00004141"/>
    </source>
</evidence>
<dbReference type="InterPro" id="IPR050681">
    <property type="entry name" value="CDF/SLC30A"/>
</dbReference>
<keyword evidence="4 5" id="KW-0472">Membrane</keyword>
<proteinExistence type="predicted"/>
<dbReference type="InterPro" id="IPR058533">
    <property type="entry name" value="Cation_efflux_TM"/>
</dbReference>
<dbReference type="AlphaFoldDB" id="A0A956RR72"/>
<dbReference type="SUPFAM" id="SSF161111">
    <property type="entry name" value="Cation efflux protein transmembrane domain-like"/>
    <property type="match status" value="1"/>
</dbReference>
<protein>
    <submittedName>
        <fullName evidence="7">Cation transporter</fullName>
    </submittedName>
</protein>
<feature type="transmembrane region" description="Helical" evidence="5">
    <location>
        <begin position="42"/>
        <end position="65"/>
    </location>
</feature>
<dbReference type="Gene3D" id="1.20.1510.10">
    <property type="entry name" value="Cation efflux protein transmembrane domain"/>
    <property type="match status" value="1"/>
</dbReference>
<dbReference type="PANTHER" id="PTHR11562:SF17">
    <property type="entry name" value="RE54080P-RELATED"/>
    <property type="match status" value="1"/>
</dbReference>
<sequence length="198" mass="20903">KRTFGYDRFQIVAAFANGVMLFMLSLWIVVEAIERAGEPRDIAGGPMAIIAGLGLLVNIAAFAVLHGGDRENLNLKGALAHVAGDILGSVAALAAAAVIIFTGWTPIDPILSVLIAVLIGRAALDLVIRSGRILLESVPDGIDPATLGTDLTDNTDGVVKIHHMHLWCITPGRPMATMHAVLTAEACEIDTVSALRRR</sequence>
<feature type="transmembrane region" description="Helical" evidence="5">
    <location>
        <begin position="86"/>
        <end position="104"/>
    </location>
</feature>
<feature type="transmembrane region" description="Helical" evidence="5">
    <location>
        <begin position="12"/>
        <end position="30"/>
    </location>
</feature>
<evidence type="ECO:0000313" key="8">
    <source>
        <dbReference type="Proteomes" id="UP000697710"/>
    </source>
</evidence>
<evidence type="ECO:0000313" key="7">
    <source>
        <dbReference type="EMBL" id="MCA9730421.1"/>
    </source>
</evidence>
<dbReference type="InterPro" id="IPR027469">
    <property type="entry name" value="Cation_efflux_TMD_sf"/>
</dbReference>
<evidence type="ECO:0000256" key="3">
    <source>
        <dbReference type="ARBA" id="ARBA00022989"/>
    </source>
</evidence>
<dbReference type="EMBL" id="JAGQHR010001193">
    <property type="protein sequence ID" value="MCA9730421.1"/>
    <property type="molecule type" value="Genomic_DNA"/>
</dbReference>
<dbReference type="PANTHER" id="PTHR11562">
    <property type="entry name" value="CATION EFFLUX PROTEIN/ ZINC TRANSPORTER"/>
    <property type="match status" value="1"/>
</dbReference>
<evidence type="ECO:0000256" key="5">
    <source>
        <dbReference type="SAM" id="Phobius"/>
    </source>
</evidence>
<dbReference type="GO" id="GO:0005385">
    <property type="term" value="F:zinc ion transmembrane transporter activity"/>
    <property type="evidence" value="ECO:0007669"/>
    <property type="project" value="TreeGrafter"/>
</dbReference>
<name>A0A956RR72_UNCEI</name>
<feature type="non-terminal residue" evidence="7">
    <location>
        <position position="1"/>
    </location>
</feature>
<evidence type="ECO:0000259" key="6">
    <source>
        <dbReference type="Pfam" id="PF01545"/>
    </source>
</evidence>
<reference evidence="7" key="1">
    <citation type="submission" date="2020-04" db="EMBL/GenBank/DDBJ databases">
        <authorList>
            <person name="Zhang T."/>
        </authorList>
    </citation>
    <scope>NUCLEOTIDE SEQUENCE</scope>
    <source>
        <strain evidence="7">HKST-UBA01</strain>
    </source>
</reference>